<feature type="chain" id="PRO_5047227276" evidence="1">
    <location>
        <begin position="20"/>
        <end position="181"/>
    </location>
</feature>
<feature type="domain" description="DUF3347" evidence="2">
    <location>
        <begin position="43"/>
        <end position="128"/>
    </location>
</feature>
<evidence type="ECO:0000313" key="4">
    <source>
        <dbReference type="Proteomes" id="UP001597460"/>
    </source>
</evidence>
<protein>
    <submittedName>
        <fullName evidence="3">DUF3347 domain-containing protein</fullName>
    </submittedName>
</protein>
<organism evidence="3 4">
    <name type="scientific">Gracilimonas halophila</name>
    <dbReference type="NCBI Taxonomy" id="1834464"/>
    <lineage>
        <taxon>Bacteria</taxon>
        <taxon>Pseudomonadati</taxon>
        <taxon>Balneolota</taxon>
        <taxon>Balneolia</taxon>
        <taxon>Balneolales</taxon>
        <taxon>Balneolaceae</taxon>
        <taxon>Gracilimonas</taxon>
    </lineage>
</organism>
<gene>
    <name evidence="3" type="ORF">ACFSVN_02255</name>
</gene>
<reference evidence="4" key="1">
    <citation type="journal article" date="2019" name="Int. J. Syst. Evol. Microbiol.">
        <title>The Global Catalogue of Microorganisms (GCM) 10K type strain sequencing project: providing services to taxonomists for standard genome sequencing and annotation.</title>
        <authorList>
            <consortium name="The Broad Institute Genomics Platform"/>
            <consortium name="The Broad Institute Genome Sequencing Center for Infectious Disease"/>
            <person name="Wu L."/>
            <person name="Ma J."/>
        </authorList>
    </citation>
    <scope>NUCLEOTIDE SEQUENCE [LARGE SCALE GENOMIC DNA]</scope>
    <source>
        <strain evidence="4">KCTC 52042</strain>
    </source>
</reference>
<dbReference type="InterPro" id="IPR021782">
    <property type="entry name" value="DUF3347"/>
</dbReference>
<dbReference type="Pfam" id="PF11827">
    <property type="entry name" value="DUF3347"/>
    <property type="match status" value="1"/>
</dbReference>
<dbReference type="RefSeq" id="WP_390297972.1">
    <property type="nucleotide sequence ID" value="NZ_JBHULI010000002.1"/>
</dbReference>
<proteinExistence type="predicted"/>
<accession>A0ABW5JFP2</accession>
<evidence type="ECO:0000259" key="2">
    <source>
        <dbReference type="Pfam" id="PF11827"/>
    </source>
</evidence>
<dbReference type="EMBL" id="JBHULI010000002">
    <property type="protein sequence ID" value="MFD2531263.1"/>
    <property type="molecule type" value="Genomic_DNA"/>
</dbReference>
<evidence type="ECO:0000313" key="3">
    <source>
        <dbReference type="EMBL" id="MFD2531263.1"/>
    </source>
</evidence>
<sequence length="181" mass="20396">MKSILALTLVSLISFPAIAQHGDHSNHQQEQHQHTDHLETLILHYMEAKNALVQDKFESAKEHILQFSKEVYNSGEMNKHEEHAETHADHHAKMQAAVQEASESKDITALRSAFKKISDELITAVQNQGFEGTLFKQYCPMYKGGSSWLSSEEEVQNPFFGQAMHSCGGSSELINEDSDER</sequence>
<name>A0ABW5JFP2_9BACT</name>
<keyword evidence="4" id="KW-1185">Reference proteome</keyword>
<dbReference type="Proteomes" id="UP001597460">
    <property type="component" value="Unassembled WGS sequence"/>
</dbReference>
<evidence type="ECO:0000256" key="1">
    <source>
        <dbReference type="SAM" id="SignalP"/>
    </source>
</evidence>
<comment type="caution">
    <text evidence="3">The sequence shown here is derived from an EMBL/GenBank/DDBJ whole genome shotgun (WGS) entry which is preliminary data.</text>
</comment>
<feature type="signal peptide" evidence="1">
    <location>
        <begin position="1"/>
        <end position="19"/>
    </location>
</feature>
<keyword evidence="1" id="KW-0732">Signal</keyword>